<feature type="compositionally biased region" description="Polar residues" evidence="2">
    <location>
        <begin position="95"/>
        <end position="105"/>
    </location>
</feature>
<dbReference type="Proteomes" id="UP000639772">
    <property type="component" value="Chromosome 1"/>
</dbReference>
<dbReference type="PANTHER" id="PTHR47778:SF2">
    <property type="entry name" value="GLYCOSYL TRANSFERASE FAMILY 1 DOMAIN-CONTAINING PROTEIN"/>
    <property type="match status" value="1"/>
</dbReference>
<comment type="caution">
    <text evidence="4">The sequence shown here is derived from an EMBL/GenBank/DDBJ whole genome shotgun (WGS) entry which is preliminary data.</text>
</comment>
<dbReference type="Gene3D" id="3.40.50.2000">
    <property type="entry name" value="Glycogen Phosphorylase B"/>
    <property type="match status" value="3"/>
</dbReference>
<evidence type="ECO:0000256" key="1">
    <source>
        <dbReference type="ARBA" id="ARBA00022676"/>
    </source>
</evidence>
<evidence type="ECO:0000256" key="2">
    <source>
        <dbReference type="SAM" id="MobiDB-lite"/>
    </source>
</evidence>
<dbReference type="GO" id="GO:0016757">
    <property type="term" value="F:glycosyltransferase activity"/>
    <property type="evidence" value="ECO:0007669"/>
    <property type="project" value="UniProtKB-KW"/>
</dbReference>
<evidence type="ECO:0000259" key="3">
    <source>
        <dbReference type="Pfam" id="PF00534"/>
    </source>
</evidence>
<dbReference type="AlphaFoldDB" id="A0A835SG52"/>
<gene>
    <name evidence="4" type="ORF">HPP92_003264</name>
</gene>
<dbReference type="EMBL" id="JADCNM010000001">
    <property type="protein sequence ID" value="KAG0503192.1"/>
    <property type="molecule type" value="Genomic_DNA"/>
</dbReference>
<feature type="region of interest" description="Disordered" evidence="2">
    <location>
        <begin position="95"/>
        <end position="118"/>
    </location>
</feature>
<dbReference type="SUPFAM" id="SSF53756">
    <property type="entry name" value="UDP-Glycosyltransferase/glycogen phosphorylase"/>
    <property type="match status" value="1"/>
</dbReference>
<dbReference type="Pfam" id="PF00534">
    <property type="entry name" value="Glycos_transf_1"/>
    <property type="match status" value="1"/>
</dbReference>
<feature type="domain" description="Glycosyl transferase family 1" evidence="3">
    <location>
        <begin position="172"/>
        <end position="284"/>
    </location>
</feature>
<feature type="compositionally biased region" description="Basic residues" evidence="2">
    <location>
        <begin position="108"/>
        <end position="118"/>
    </location>
</feature>
<keyword evidence="1" id="KW-0328">Glycosyltransferase</keyword>
<dbReference type="CDD" id="cd03801">
    <property type="entry name" value="GT4_PimA-like"/>
    <property type="match status" value="1"/>
</dbReference>
<dbReference type="OrthoDB" id="512920at2759"/>
<dbReference type="PANTHER" id="PTHR47778">
    <property type="entry name" value="BNAA05G14870D PROTEIN"/>
    <property type="match status" value="1"/>
</dbReference>
<keyword evidence="1" id="KW-0808">Transferase</keyword>
<dbReference type="InterPro" id="IPR001296">
    <property type="entry name" value="Glyco_trans_1"/>
</dbReference>
<name>A0A835SG52_VANPL</name>
<sequence length="312" mass="34578">MSEKRNLLRAEVRKEMGLSDKDMLVITLGSVNPAKGQSLLLEAARLVSERNVSQRDSIVIKKEIFLVSQQNQSSMSNKQEAGELLLKASQTVKNSSDARQLNTAPGASKKRKRKRSRAVKILSLSNGTMATRHDQQTMRNLLSEEKGSKEQSLKILIGSIGSKSNKVPYVKELLKFLSQNSNMSKLVLWTRATTRVASLYAAADVYIINSQGIGETFGRVTIEAMAFGLPVLGTDAGGTREIVDDKVTGLLHPTGREGTVALAQNIQYFLNDSSTRKKMGMLGRQKVQEKYLKRHTYSKLAEVFVKCMRVKT</sequence>
<evidence type="ECO:0000313" key="5">
    <source>
        <dbReference type="Proteomes" id="UP000639772"/>
    </source>
</evidence>
<protein>
    <recommendedName>
        <fullName evidence="3">Glycosyl transferase family 1 domain-containing protein</fullName>
    </recommendedName>
</protein>
<organism evidence="4 5">
    <name type="scientific">Vanilla planifolia</name>
    <name type="common">Vanilla</name>
    <dbReference type="NCBI Taxonomy" id="51239"/>
    <lineage>
        <taxon>Eukaryota</taxon>
        <taxon>Viridiplantae</taxon>
        <taxon>Streptophyta</taxon>
        <taxon>Embryophyta</taxon>
        <taxon>Tracheophyta</taxon>
        <taxon>Spermatophyta</taxon>
        <taxon>Magnoliopsida</taxon>
        <taxon>Liliopsida</taxon>
        <taxon>Asparagales</taxon>
        <taxon>Orchidaceae</taxon>
        <taxon>Vanilloideae</taxon>
        <taxon>Vanilleae</taxon>
        <taxon>Vanilla</taxon>
    </lineage>
</organism>
<reference evidence="4 5" key="1">
    <citation type="journal article" date="2020" name="Nat. Food">
        <title>A phased Vanilla planifolia genome enables genetic improvement of flavour and production.</title>
        <authorList>
            <person name="Hasing T."/>
            <person name="Tang H."/>
            <person name="Brym M."/>
            <person name="Khazi F."/>
            <person name="Huang T."/>
            <person name="Chambers A.H."/>
        </authorList>
    </citation>
    <scope>NUCLEOTIDE SEQUENCE [LARGE SCALE GENOMIC DNA]</scope>
    <source>
        <tissue evidence="4">Leaf</tissue>
    </source>
</reference>
<accession>A0A835SG52</accession>
<proteinExistence type="predicted"/>
<evidence type="ECO:0000313" key="4">
    <source>
        <dbReference type="EMBL" id="KAG0503192.1"/>
    </source>
</evidence>